<dbReference type="PROSITE" id="PS00080">
    <property type="entry name" value="MULTICOPPER_OXIDASE2"/>
    <property type="match status" value="1"/>
</dbReference>
<gene>
    <name evidence="6" type="ORF">ACFQS9_08450</name>
</gene>
<feature type="domain" description="Plastocyanin-like" evidence="5">
    <location>
        <begin position="158"/>
        <end position="227"/>
    </location>
</feature>
<dbReference type="Proteomes" id="UP001596484">
    <property type="component" value="Unassembled WGS sequence"/>
</dbReference>
<dbReference type="Pfam" id="PF07732">
    <property type="entry name" value="Cu-oxidase_3"/>
    <property type="match status" value="1"/>
</dbReference>
<keyword evidence="1" id="KW-0479">Metal-binding</keyword>
<dbReference type="Pfam" id="PF07731">
    <property type="entry name" value="Cu-oxidase_2"/>
    <property type="match status" value="1"/>
</dbReference>
<dbReference type="SUPFAM" id="SSF49503">
    <property type="entry name" value="Cupredoxins"/>
    <property type="match status" value="3"/>
</dbReference>
<evidence type="ECO:0000256" key="3">
    <source>
        <dbReference type="SAM" id="MobiDB-lite"/>
    </source>
</evidence>
<protein>
    <submittedName>
        <fullName evidence="6">Multicopper oxidase family protein</fullName>
    </submittedName>
</protein>
<dbReference type="InterPro" id="IPR045087">
    <property type="entry name" value="Cu-oxidase_fam"/>
</dbReference>
<dbReference type="PANTHER" id="PTHR11709">
    <property type="entry name" value="MULTI-COPPER OXIDASE"/>
    <property type="match status" value="1"/>
</dbReference>
<dbReference type="InterPro" id="IPR028994">
    <property type="entry name" value="Integrin_alpha_N"/>
</dbReference>
<dbReference type="InterPro" id="IPR011707">
    <property type="entry name" value="Cu-oxidase-like_N"/>
</dbReference>
<evidence type="ECO:0000256" key="1">
    <source>
        <dbReference type="ARBA" id="ARBA00022723"/>
    </source>
</evidence>
<keyword evidence="7" id="KW-1185">Reference proteome</keyword>
<name>A0ABW2RVX3_9NOCA</name>
<dbReference type="SUPFAM" id="SSF69318">
    <property type="entry name" value="Integrin alpha N-terminal domain"/>
    <property type="match status" value="1"/>
</dbReference>
<evidence type="ECO:0000256" key="2">
    <source>
        <dbReference type="ARBA" id="ARBA00023002"/>
    </source>
</evidence>
<dbReference type="EMBL" id="JBHTCS010000010">
    <property type="protein sequence ID" value="MFC7447917.1"/>
    <property type="molecule type" value="Genomic_DNA"/>
</dbReference>
<dbReference type="CDD" id="cd13900">
    <property type="entry name" value="CuRO_3_Tth-MCO_like"/>
    <property type="match status" value="1"/>
</dbReference>
<evidence type="ECO:0000313" key="6">
    <source>
        <dbReference type="EMBL" id="MFC7447917.1"/>
    </source>
</evidence>
<evidence type="ECO:0000313" key="7">
    <source>
        <dbReference type="Proteomes" id="UP001596484"/>
    </source>
</evidence>
<organism evidence="6 7">
    <name type="scientific">Rhodococcus daqingensis</name>
    <dbReference type="NCBI Taxonomy" id="2479363"/>
    <lineage>
        <taxon>Bacteria</taxon>
        <taxon>Bacillati</taxon>
        <taxon>Actinomycetota</taxon>
        <taxon>Actinomycetes</taxon>
        <taxon>Mycobacteriales</taxon>
        <taxon>Nocardiaceae</taxon>
        <taxon>Rhodococcus</taxon>
    </lineage>
</organism>
<dbReference type="Gene3D" id="2.60.40.420">
    <property type="entry name" value="Cupredoxins - blue copper proteins"/>
    <property type="match status" value="3"/>
</dbReference>
<keyword evidence="2" id="KW-0560">Oxidoreductase</keyword>
<dbReference type="PROSITE" id="PS51257">
    <property type="entry name" value="PROKAR_LIPOPROTEIN"/>
    <property type="match status" value="1"/>
</dbReference>
<evidence type="ECO:0000259" key="5">
    <source>
        <dbReference type="Pfam" id="PF07732"/>
    </source>
</evidence>
<dbReference type="InterPro" id="IPR002355">
    <property type="entry name" value="Cu_oxidase_Cu_BS"/>
</dbReference>
<proteinExistence type="predicted"/>
<feature type="region of interest" description="Disordered" evidence="3">
    <location>
        <begin position="883"/>
        <end position="902"/>
    </location>
</feature>
<dbReference type="CDD" id="cd13853">
    <property type="entry name" value="CuRO_1_Tth-MCO_like"/>
    <property type="match status" value="1"/>
</dbReference>
<feature type="domain" description="Plastocyanin-like" evidence="4">
    <location>
        <begin position="561"/>
        <end position="683"/>
    </location>
</feature>
<dbReference type="RefSeq" id="WP_378403474.1">
    <property type="nucleotide sequence ID" value="NZ_JBHTCS010000010.1"/>
</dbReference>
<comment type="caution">
    <text evidence="6">The sequence shown here is derived from an EMBL/GenBank/DDBJ whole genome shotgun (WGS) entry which is preliminary data.</text>
</comment>
<reference evidence="7" key="1">
    <citation type="journal article" date="2019" name="Int. J. Syst. Evol. Microbiol.">
        <title>The Global Catalogue of Microorganisms (GCM) 10K type strain sequencing project: providing services to taxonomists for standard genome sequencing and annotation.</title>
        <authorList>
            <consortium name="The Broad Institute Genomics Platform"/>
            <consortium name="The Broad Institute Genome Sequencing Center for Infectious Disease"/>
            <person name="Wu L."/>
            <person name="Ma J."/>
        </authorList>
    </citation>
    <scope>NUCLEOTIDE SEQUENCE [LARGE SCALE GENOMIC DNA]</scope>
    <source>
        <strain evidence="7">ICMP 19430</strain>
    </source>
</reference>
<dbReference type="InterPro" id="IPR008972">
    <property type="entry name" value="Cupredoxin"/>
</dbReference>
<dbReference type="PANTHER" id="PTHR11709:SF518">
    <property type="entry name" value="MULTICOPPER OXIDASE"/>
    <property type="match status" value="1"/>
</dbReference>
<accession>A0ABW2RVX3</accession>
<sequence>MVANRRGPISVVACVAVTLLLVLGSCAFDEASRPGGNAGPDGAPVAYREPVRLSSEDGVLEVRLSAHQGTVALDTATAPVSNFLLFGYELIRGTASNGEAVGDDLYPAPTLRVDPGERLIIHYDNDLRGLTIEDLNDPAFTPAGGDVPIYPSSLESVPLNLHTHGVHVSPDGNADNVLLDIPAGMGNRYDYAVPEDMPNGMYWYHSHRHTLTAQQTYLGLAGLLEIGRPDGNLPLVTQNEIPIRNMALQYNFVFDRKGSGHQLNNPYWSQWVSTLKPPEGSQLADGTYRPSLAPVNFSETTKGAQYVTNWYSGPLSPANHRGQNQFVPGNLQSFAGESTMIPADPALPDNERDVQFTINGQFQPELKLKPGQTEIWVLANISDIAYLPLRLTETATGAHPKFAIVGQDGNPYSEVHPPVDGDGTRLVIPPGSRYAIAVTMPKAGDLVLDMPPLEGAETVTNPGVLYTNDGTDDPPAELGTVTVDPSVISYADGFFTFPTQTLLRVTPDGGQGRTTPFEFGQKLGAYTSFVDTAAMPVAVRRELKVTGGFGNEKASNSDPKAFTYEFDDNTFPNIPLIQPRLNSVEEWSITNLNNDEHPMHIHVNDFQVMEVVDPVAGTRTGVQPWGLDNVNVPAPVTDENENALEPASVTLRTKFTGYTGTFVIHCHRLNHEDNGLMALVSVIPEVSAYAVAVPGSPGRPATVRVFDGTGDRSLATVTPFPSFEGTPTVAMADVNGDMVLDLVAGTGEGTAPEVTAFAGGAFDTELARFAPFDADFRGGVNVAGVDIDGNALADNIIVGTGPGVESRVTVYSSALPARKGEAPEVFSTFTPYPGSRAGVAVATGMVDAASGRASIVTAPGPGEEPRVKTFRYDLFHPTAAAARMSGHGGHGGGTVASDDGTEGPRMTAEFLAFDESYRGGVSLSTGWVAGAEGGAKSVITGMAGGAGTVRVWSSGSRLDGAPGVYLESPDHHSGTVDLAQIASFEPFPGGGVRVATTSTTTGADLLVSGTGPAGAEVRKFGLGRADPQSTTLVPTVVGTLPSILSVAGTATLGGR</sequence>
<evidence type="ECO:0000259" key="4">
    <source>
        <dbReference type="Pfam" id="PF07731"/>
    </source>
</evidence>
<dbReference type="InterPro" id="IPR011706">
    <property type="entry name" value="Cu-oxidase_C"/>
</dbReference>